<proteinExistence type="predicted"/>
<comment type="caution">
    <text evidence="1">The sequence shown here is derived from an EMBL/GenBank/DDBJ whole genome shotgun (WGS) entry which is preliminary data.</text>
</comment>
<name>A0A2H3KV21_9FLAO</name>
<dbReference type="Proteomes" id="UP000220828">
    <property type="component" value="Unassembled WGS sequence"/>
</dbReference>
<evidence type="ECO:0008006" key="3">
    <source>
        <dbReference type="Google" id="ProtNLM"/>
    </source>
</evidence>
<dbReference type="RefSeq" id="WP_097554199.1">
    <property type="nucleotide sequence ID" value="NZ_PCMW01000046.1"/>
</dbReference>
<organism evidence="1 2">
    <name type="scientific">Flavobacterium branchiophilum</name>
    <dbReference type="NCBI Taxonomy" id="55197"/>
    <lineage>
        <taxon>Bacteria</taxon>
        <taxon>Pseudomonadati</taxon>
        <taxon>Bacteroidota</taxon>
        <taxon>Flavobacteriia</taxon>
        <taxon>Flavobacteriales</taxon>
        <taxon>Flavobacteriaceae</taxon>
        <taxon>Flavobacterium</taxon>
    </lineage>
</organism>
<sequence>MKKIFYAIVLLSGLCSNAQERTVQDLEKIKKELDAKPNGWKKGGLITLTFNQSAFNNDWTGGGVSNMSGNIGLNYDLNYKKDDVSWDNKFIASYGLTKIKGEDLVRKTDDRLIINSIVGKKASGYWFYSGFVNFKTQFDAGFLLDGTGKPTGVKNSHFMSPAYIQAGPGMLWKKSDNLKVNIAPATSRLILVDSYFTQYGSSFGVAQGKSSRFEFGASVNAYYKTTLMENVTIENNLGLYANYLDKPQNIDIDYNMNLVMKINKYISTNLAFQAIYDDNTIGAFQIREVFGLGVNYGF</sequence>
<evidence type="ECO:0000313" key="1">
    <source>
        <dbReference type="EMBL" id="PDS24233.1"/>
    </source>
</evidence>
<reference evidence="1 2" key="1">
    <citation type="submission" date="2017-09" db="EMBL/GenBank/DDBJ databases">
        <title>Whole genomes of Flavobacteriaceae.</title>
        <authorList>
            <person name="Stine C."/>
            <person name="Li C."/>
            <person name="Tadesse D."/>
        </authorList>
    </citation>
    <scope>NUCLEOTIDE SEQUENCE [LARGE SCALE GENOMIC DNA]</scope>
    <source>
        <strain evidence="1 2">ATCC 35036</strain>
    </source>
</reference>
<dbReference type="OrthoDB" id="1495718at2"/>
<evidence type="ECO:0000313" key="2">
    <source>
        <dbReference type="Proteomes" id="UP000220828"/>
    </source>
</evidence>
<dbReference type="InterPro" id="IPR021428">
    <property type="entry name" value="DUF3078"/>
</dbReference>
<gene>
    <name evidence="1" type="ORF">B0A77_08845</name>
</gene>
<dbReference type="Pfam" id="PF11276">
    <property type="entry name" value="DUF3078"/>
    <property type="match status" value="1"/>
</dbReference>
<accession>A0A2H3KV21</accession>
<dbReference type="AlphaFoldDB" id="A0A2H3KV21"/>
<protein>
    <recommendedName>
        <fullName evidence="3">DUF3078 domain-containing protein</fullName>
    </recommendedName>
</protein>
<dbReference type="EMBL" id="PCMW01000046">
    <property type="protein sequence ID" value="PDS24233.1"/>
    <property type="molecule type" value="Genomic_DNA"/>
</dbReference>